<dbReference type="Gene3D" id="3.20.20.70">
    <property type="entry name" value="Aldolase class I"/>
    <property type="match status" value="1"/>
</dbReference>
<protein>
    <recommendedName>
        <fullName evidence="3">thiazole synthase</fullName>
        <ecNumber evidence="3">2.8.1.10</ecNumber>
    </recommendedName>
</protein>
<evidence type="ECO:0000256" key="5">
    <source>
        <dbReference type="ARBA" id="ARBA00022977"/>
    </source>
</evidence>
<evidence type="ECO:0000256" key="6">
    <source>
        <dbReference type="ARBA" id="ARBA00023270"/>
    </source>
</evidence>
<evidence type="ECO:0000256" key="1">
    <source>
        <dbReference type="ARBA" id="ARBA00002834"/>
    </source>
</evidence>
<dbReference type="PANTHER" id="PTHR34266:SF2">
    <property type="entry name" value="THIAZOLE SYNTHASE"/>
    <property type="match status" value="1"/>
</dbReference>
<keyword evidence="5" id="KW-0784">Thiamine biosynthesis</keyword>
<dbReference type="Proteomes" id="UP000461585">
    <property type="component" value="Unassembled WGS sequence"/>
</dbReference>
<dbReference type="EMBL" id="JAAEEH010000049">
    <property type="protein sequence ID" value="NDL68636.1"/>
    <property type="molecule type" value="Genomic_DNA"/>
</dbReference>
<dbReference type="SUPFAM" id="SSF110399">
    <property type="entry name" value="ThiG-like"/>
    <property type="match status" value="1"/>
</dbReference>
<keyword evidence="4" id="KW-0808">Transferase</keyword>
<evidence type="ECO:0000256" key="4">
    <source>
        <dbReference type="ARBA" id="ARBA00022679"/>
    </source>
</evidence>
<dbReference type="InterPro" id="IPR008867">
    <property type="entry name" value="ThiG"/>
</dbReference>
<proteinExistence type="predicted"/>
<dbReference type="InterPro" id="IPR033983">
    <property type="entry name" value="Thiazole_synthase_ThiG"/>
</dbReference>
<dbReference type="InterPro" id="IPR013785">
    <property type="entry name" value="Aldolase_TIM"/>
</dbReference>
<keyword evidence="10" id="KW-1185">Reference proteome</keyword>
<dbReference type="AlphaFoldDB" id="A0A7X5HY35"/>
<comment type="caution">
    <text evidence="9">The sequence shown here is derived from an EMBL/GenBank/DDBJ whole genome shotgun (WGS) entry which is preliminary data.</text>
</comment>
<reference evidence="9 10" key="1">
    <citation type="submission" date="2020-01" db="EMBL/GenBank/DDBJ databases">
        <title>Anaeroalcalibacter tamaniensis gen. nov., sp. nov., moderately halophilic strictly anaerobic fermenter bacterium from mud volcano of Taman peninsula.</title>
        <authorList>
            <person name="Frolova A."/>
            <person name="Merkel A.Y."/>
            <person name="Slobodkin A.I."/>
        </authorList>
    </citation>
    <scope>NUCLEOTIDE SEQUENCE [LARGE SCALE GENOMIC DNA]</scope>
    <source>
        <strain evidence="9 10">F-3ap</strain>
    </source>
</reference>
<name>A0A7X5HY35_9FIRM</name>
<sequence>MKILVSEISLPVIVDAGIGRPSQACEAMEMGCAAVMANTAVATSNNVERMAKAFKLAVEAGREAHLAGLGRVLGKEADASSPLTGFLEDFEPCSMR</sequence>
<dbReference type="PANTHER" id="PTHR34266">
    <property type="entry name" value="THIAZOLE SYNTHASE"/>
    <property type="match status" value="1"/>
</dbReference>
<feature type="domain" description="Thiazole synthase ThiG" evidence="8">
    <location>
        <begin position="1"/>
        <end position="82"/>
    </location>
</feature>
<gene>
    <name evidence="9" type="ORF">GXN74_12900</name>
</gene>
<evidence type="ECO:0000313" key="9">
    <source>
        <dbReference type="EMBL" id="NDL68636.1"/>
    </source>
</evidence>
<accession>A0A7X5HY35</accession>
<evidence type="ECO:0000256" key="3">
    <source>
        <dbReference type="ARBA" id="ARBA00011960"/>
    </source>
</evidence>
<evidence type="ECO:0000256" key="2">
    <source>
        <dbReference type="ARBA" id="ARBA00004948"/>
    </source>
</evidence>
<dbReference type="GO" id="GO:0009229">
    <property type="term" value="P:thiamine diphosphate biosynthetic process"/>
    <property type="evidence" value="ECO:0007669"/>
    <property type="project" value="UniProtKB-UniPathway"/>
</dbReference>
<dbReference type="GO" id="GO:1990107">
    <property type="term" value="F:thiazole synthase activity"/>
    <property type="evidence" value="ECO:0007669"/>
    <property type="project" value="UniProtKB-EC"/>
</dbReference>
<dbReference type="EC" id="2.8.1.10" evidence="3"/>
<organism evidence="9 10">
    <name type="scientific">Anaerotalea alkaliphila</name>
    <dbReference type="NCBI Taxonomy" id="2662126"/>
    <lineage>
        <taxon>Bacteria</taxon>
        <taxon>Bacillati</taxon>
        <taxon>Bacillota</taxon>
        <taxon>Clostridia</taxon>
        <taxon>Eubacteriales</taxon>
        <taxon>Anaerotalea</taxon>
    </lineage>
</organism>
<dbReference type="UniPathway" id="UPA00060"/>
<comment type="function">
    <text evidence="1">Catalyzes the rearrangement of 1-deoxy-D-xylulose 5-phosphate (DXP) to produce the thiazole phosphate moiety of thiamine. Sulfur is provided by the thiocarboxylate moiety of the carrier protein ThiS. In vitro, sulfur can be provided by H(2)S.</text>
</comment>
<keyword evidence="6" id="KW-0704">Schiff base</keyword>
<evidence type="ECO:0000313" key="10">
    <source>
        <dbReference type="Proteomes" id="UP000461585"/>
    </source>
</evidence>
<evidence type="ECO:0000259" key="8">
    <source>
        <dbReference type="Pfam" id="PF05690"/>
    </source>
</evidence>
<evidence type="ECO:0000256" key="7">
    <source>
        <dbReference type="ARBA" id="ARBA00049897"/>
    </source>
</evidence>
<comment type="pathway">
    <text evidence="2">Cofactor biosynthesis; thiamine diphosphate biosynthesis.</text>
</comment>
<dbReference type="Pfam" id="PF05690">
    <property type="entry name" value="ThiG"/>
    <property type="match status" value="1"/>
</dbReference>
<comment type="catalytic activity">
    <reaction evidence="7">
        <text>[ThiS sulfur-carrier protein]-C-terminal-Gly-aminoethanethioate + 2-iminoacetate + 1-deoxy-D-xylulose 5-phosphate = [ThiS sulfur-carrier protein]-C-terminal Gly-Gly + 2-[(2R,5Z)-2-carboxy-4-methylthiazol-5(2H)-ylidene]ethyl phosphate + 2 H2O + H(+)</text>
        <dbReference type="Rhea" id="RHEA:26297"/>
        <dbReference type="Rhea" id="RHEA-COMP:12909"/>
        <dbReference type="Rhea" id="RHEA-COMP:19908"/>
        <dbReference type="ChEBI" id="CHEBI:15377"/>
        <dbReference type="ChEBI" id="CHEBI:15378"/>
        <dbReference type="ChEBI" id="CHEBI:57792"/>
        <dbReference type="ChEBI" id="CHEBI:62899"/>
        <dbReference type="ChEBI" id="CHEBI:77846"/>
        <dbReference type="ChEBI" id="CHEBI:90778"/>
        <dbReference type="ChEBI" id="CHEBI:232372"/>
        <dbReference type="EC" id="2.8.1.10"/>
    </reaction>
</comment>